<dbReference type="AlphaFoldDB" id="A0A9W8KYW7"/>
<protein>
    <recommendedName>
        <fullName evidence="1">Protein YOP1</fullName>
    </recommendedName>
</protein>
<dbReference type="Pfam" id="PF03134">
    <property type="entry name" value="TB2_DP1_HVA22"/>
    <property type="match status" value="1"/>
</dbReference>
<dbReference type="GO" id="GO:0016020">
    <property type="term" value="C:membrane"/>
    <property type="evidence" value="ECO:0007669"/>
    <property type="project" value="UniProtKB-SubCell"/>
</dbReference>
<evidence type="ECO:0000256" key="2">
    <source>
        <dbReference type="SAM" id="MobiDB-lite"/>
    </source>
</evidence>
<proteinExistence type="inferred from homology"/>
<evidence type="ECO:0000256" key="1">
    <source>
        <dbReference type="RuleBase" id="RU362006"/>
    </source>
</evidence>
<dbReference type="EMBL" id="JANBTW010000007">
    <property type="protein sequence ID" value="KAJ2680103.1"/>
    <property type="molecule type" value="Genomic_DNA"/>
</dbReference>
<keyword evidence="1" id="KW-1133">Transmembrane helix</keyword>
<feature type="compositionally biased region" description="Low complexity" evidence="2">
    <location>
        <begin position="340"/>
        <end position="353"/>
    </location>
</feature>
<feature type="transmembrane region" description="Helical" evidence="1">
    <location>
        <begin position="52"/>
        <end position="73"/>
    </location>
</feature>
<dbReference type="PANTHER" id="PTHR12300">
    <property type="entry name" value="HVA22-LIKE PROTEINS"/>
    <property type="match status" value="1"/>
</dbReference>
<gene>
    <name evidence="3" type="ORF">GGI25_000992</name>
</gene>
<comment type="subcellular location">
    <subcellularLocation>
        <location evidence="1">Membrane</location>
        <topology evidence="1">Multi-pass membrane protein</topology>
    </subcellularLocation>
</comment>
<comment type="caution">
    <text evidence="3">The sequence shown here is derived from an EMBL/GenBank/DDBJ whole genome shotgun (WGS) entry which is preliminary data.</text>
</comment>
<keyword evidence="1" id="KW-0812">Transmembrane</keyword>
<feature type="compositionally biased region" description="Polar residues" evidence="2">
    <location>
        <begin position="280"/>
        <end position="296"/>
    </location>
</feature>
<comment type="similarity">
    <text evidence="1">Belongs to the DP1 family.</text>
</comment>
<feature type="region of interest" description="Disordered" evidence="2">
    <location>
        <begin position="151"/>
        <end position="178"/>
    </location>
</feature>
<keyword evidence="1" id="KW-0472">Membrane</keyword>
<evidence type="ECO:0000313" key="3">
    <source>
        <dbReference type="EMBL" id="KAJ2680103.1"/>
    </source>
</evidence>
<evidence type="ECO:0000313" key="4">
    <source>
        <dbReference type="Proteomes" id="UP001151518"/>
    </source>
</evidence>
<reference evidence="3" key="1">
    <citation type="submission" date="2022-07" db="EMBL/GenBank/DDBJ databases">
        <title>Phylogenomic reconstructions and comparative analyses of Kickxellomycotina fungi.</title>
        <authorList>
            <person name="Reynolds N.K."/>
            <person name="Stajich J.E."/>
            <person name="Barry K."/>
            <person name="Grigoriev I.V."/>
            <person name="Crous P."/>
            <person name="Smith M.E."/>
        </authorList>
    </citation>
    <scope>NUCLEOTIDE SEQUENCE</scope>
    <source>
        <strain evidence="3">NRRL 3115</strain>
    </source>
</reference>
<dbReference type="OrthoDB" id="526653at2759"/>
<accession>A0A9W8KYW7</accession>
<comment type="caution">
    <text evidence="1">Lacks conserved residue(s) required for the propagation of feature annotation.</text>
</comment>
<sequence length="353" mass="38222">MFGLVTRTICVGVGFLFPAYKCFKLLRGGPEALAPSGSVSDQRDIVKSILKYWIVMAGFTAAEFIADVFLFWLPLVGLVKVTFIAWLVLPGINGAEITYDYILEPYLAQNEEFLDRYFQQARAVAQRSTSTASKTAYDRWVGYMQQAINRHGDGATSQSSSSQGTEGVDGENQAEPMGTGLAGLLKTVSQKMPNASTAASYLAGLSGITEEPPTQADSVGRPAVSSMLTSWLTSFSSNSFTAISDHQRLQDIRSRKQQLHDMVAQLENSERSILAKKSSETTSSLITEATSNNPNDASEFEDDAVMVGDPENLSSSEARKNAESSSGSSGGFGDNDSKKAQSVSSSTSRRWFW</sequence>
<organism evidence="3 4">
    <name type="scientific">Coemansia spiralis</name>
    <dbReference type="NCBI Taxonomy" id="417178"/>
    <lineage>
        <taxon>Eukaryota</taxon>
        <taxon>Fungi</taxon>
        <taxon>Fungi incertae sedis</taxon>
        <taxon>Zoopagomycota</taxon>
        <taxon>Kickxellomycotina</taxon>
        <taxon>Kickxellomycetes</taxon>
        <taxon>Kickxellales</taxon>
        <taxon>Kickxellaceae</taxon>
        <taxon>Coemansia</taxon>
    </lineage>
</organism>
<dbReference type="Proteomes" id="UP001151518">
    <property type="component" value="Unassembled WGS sequence"/>
</dbReference>
<dbReference type="InterPro" id="IPR004345">
    <property type="entry name" value="TB2_DP1_HVA22"/>
</dbReference>
<feature type="region of interest" description="Disordered" evidence="2">
    <location>
        <begin position="274"/>
        <end position="353"/>
    </location>
</feature>
<name>A0A9W8KYW7_9FUNG</name>